<evidence type="ECO:0000256" key="2">
    <source>
        <dbReference type="ARBA" id="ARBA00022803"/>
    </source>
</evidence>
<dbReference type="Gene3D" id="1.25.40.10">
    <property type="entry name" value="Tetratricopeptide repeat domain"/>
    <property type="match status" value="1"/>
</dbReference>
<keyword evidence="5" id="KW-1185">Reference proteome</keyword>
<dbReference type="InterPro" id="IPR031101">
    <property type="entry name" value="Ctr9"/>
</dbReference>
<protein>
    <submittedName>
        <fullName evidence="4">Tetratricopeptide repeat protein</fullName>
    </submittedName>
</protein>
<comment type="caution">
    <text evidence="4">The sequence shown here is derived from an EMBL/GenBank/DDBJ whole genome shotgun (WGS) entry which is preliminary data.</text>
</comment>
<dbReference type="Pfam" id="PF14559">
    <property type="entry name" value="TPR_19"/>
    <property type="match status" value="1"/>
</dbReference>
<dbReference type="Pfam" id="PF13432">
    <property type="entry name" value="TPR_16"/>
    <property type="match status" value="1"/>
</dbReference>
<evidence type="ECO:0000313" key="4">
    <source>
        <dbReference type="EMBL" id="MFC3051022.1"/>
    </source>
</evidence>
<accession>A0ABV7D2G0</accession>
<dbReference type="PANTHER" id="PTHR14027">
    <property type="entry name" value="RNA POLYMERASE-ASSOCIATED PROTEIN CTR9"/>
    <property type="match status" value="1"/>
</dbReference>
<feature type="repeat" description="TPR" evidence="3">
    <location>
        <begin position="153"/>
        <end position="186"/>
    </location>
</feature>
<name>A0ABV7D2G0_9PROT</name>
<organism evidence="4 5">
    <name type="scientific">Kordiimonas pumila</name>
    <dbReference type="NCBI Taxonomy" id="2161677"/>
    <lineage>
        <taxon>Bacteria</taxon>
        <taxon>Pseudomonadati</taxon>
        <taxon>Pseudomonadota</taxon>
        <taxon>Alphaproteobacteria</taxon>
        <taxon>Kordiimonadales</taxon>
        <taxon>Kordiimonadaceae</taxon>
        <taxon>Kordiimonas</taxon>
    </lineage>
</organism>
<dbReference type="InterPro" id="IPR011990">
    <property type="entry name" value="TPR-like_helical_dom_sf"/>
</dbReference>
<sequence>MPEIFTFILRIILACVLGFASGCSSGPSKRTTESEGPITAYARNTLASENPLGLVRVGEGFERSGNLQGALNLYGQAMTADPSLIEAQIAFARIRGLLGDTEQAITMLTSLLTEHAENVSIRKNIVTVYIAAGELRAARLFIGPLLNNNNIDIEVLTIAGKLDQALGKGEDARQHFEQALSLEPTNPEVLRNIGLSFALDNNYSSAIALIQQSMDQASGITLGKKALATVYALSGQYQLALQIARTAMPLEEANSMHFFYKLLPQLEEQAKAQAVLFGQMPTGPLNLEMGAVK</sequence>
<dbReference type="PROSITE" id="PS50005">
    <property type="entry name" value="TPR"/>
    <property type="match status" value="1"/>
</dbReference>
<evidence type="ECO:0000313" key="5">
    <source>
        <dbReference type="Proteomes" id="UP001595444"/>
    </source>
</evidence>
<dbReference type="EMBL" id="JBHRSL010000002">
    <property type="protein sequence ID" value="MFC3051022.1"/>
    <property type="molecule type" value="Genomic_DNA"/>
</dbReference>
<reference evidence="5" key="1">
    <citation type="journal article" date="2019" name="Int. J. Syst. Evol. Microbiol.">
        <title>The Global Catalogue of Microorganisms (GCM) 10K type strain sequencing project: providing services to taxonomists for standard genome sequencing and annotation.</title>
        <authorList>
            <consortium name="The Broad Institute Genomics Platform"/>
            <consortium name="The Broad Institute Genome Sequencing Center for Infectious Disease"/>
            <person name="Wu L."/>
            <person name="Ma J."/>
        </authorList>
    </citation>
    <scope>NUCLEOTIDE SEQUENCE [LARGE SCALE GENOMIC DNA]</scope>
    <source>
        <strain evidence="5">KCTC 62164</strain>
    </source>
</reference>
<gene>
    <name evidence="4" type="ORF">ACFOKA_03780</name>
</gene>
<proteinExistence type="predicted"/>
<dbReference type="InterPro" id="IPR019734">
    <property type="entry name" value="TPR_rpt"/>
</dbReference>
<keyword evidence="2 3" id="KW-0802">TPR repeat</keyword>
<keyword evidence="1" id="KW-0677">Repeat</keyword>
<dbReference type="RefSeq" id="WP_194212167.1">
    <property type="nucleotide sequence ID" value="NZ_CP061205.1"/>
</dbReference>
<dbReference type="PANTHER" id="PTHR14027:SF2">
    <property type="entry name" value="RNA POLYMERASE-ASSOCIATED PROTEIN CTR9 HOMOLOG"/>
    <property type="match status" value="1"/>
</dbReference>
<dbReference type="Proteomes" id="UP001595444">
    <property type="component" value="Unassembled WGS sequence"/>
</dbReference>
<dbReference type="SMART" id="SM00028">
    <property type="entry name" value="TPR"/>
    <property type="match status" value="5"/>
</dbReference>
<dbReference type="SUPFAM" id="SSF48452">
    <property type="entry name" value="TPR-like"/>
    <property type="match status" value="1"/>
</dbReference>
<evidence type="ECO:0000256" key="1">
    <source>
        <dbReference type="ARBA" id="ARBA00022737"/>
    </source>
</evidence>
<evidence type="ECO:0000256" key="3">
    <source>
        <dbReference type="PROSITE-ProRule" id="PRU00339"/>
    </source>
</evidence>